<reference evidence="1 2" key="1">
    <citation type="submission" date="2013-01" db="EMBL/GenBank/DDBJ databases">
        <authorList>
            <person name="Bench S."/>
        </authorList>
    </citation>
    <scope>NUCLEOTIDE SEQUENCE [LARGE SCALE GENOMIC DNA]</scope>
    <source>
        <strain evidence="1 2">WH 0401</strain>
    </source>
</reference>
<gene>
    <name evidence="1" type="ORF">CWATWH0401_713</name>
</gene>
<evidence type="ECO:0000313" key="2">
    <source>
        <dbReference type="Proteomes" id="UP000018198"/>
    </source>
</evidence>
<name>T2JAW7_CROWT</name>
<organism evidence="1 2">
    <name type="scientific">Crocosphaera watsonii WH 0401</name>
    <dbReference type="NCBI Taxonomy" id="555881"/>
    <lineage>
        <taxon>Bacteria</taxon>
        <taxon>Bacillati</taxon>
        <taxon>Cyanobacteriota</taxon>
        <taxon>Cyanophyceae</taxon>
        <taxon>Oscillatoriophycideae</taxon>
        <taxon>Chroococcales</taxon>
        <taxon>Aphanothecaceae</taxon>
        <taxon>Crocosphaera</taxon>
    </lineage>
</organism>
<dbReference type="EMBL" id="CAQM01000360">
    <property type="protein sequence ID" value="CCQ61642.1"/>
    <property type="molecule type" value="Genomic_DNA"/>
</dbReference>
<accession>T2JAW7</accession>
<protein>
    <submittedName>
        <fullName evidence="1">Uncharacterized protein</fullName>
    </submittedName>
</protein>
<dbReference type="Proteomes" id="UP000018198">
    <property type="component" value="Unassembled WGS sequence"/>
</dbReference>
<reference evidence="1 2" key="2">
    <citation type="submission" date="2013-09" db="EMBL/GenBank/DDBJ databases">
        <title>Whole genome comparison of six Crocosphaera watsonii strains with differing phenotypes.</title>
        <authorList>
            <person name="Bench S.R."/>
            <person name="Heller P."/>
            <person name="Frank I."/>
            <person name="Arciniega M."/>
            <person name="Shilova I.N."/>
            <person name="Zehr J.P."/>
        </authorList>
    </citation>
    <scope>NUCLEOTIDE SEQUENCE [LARGE SCALE GENOMIC DNA]</scope>
    <source>
        <strain evidence="1 2">WH 0401</strain>
    </source>
</reference>
<comment type="caution">
    <text evidence="1">The sequence shown here is derived from an EMBL/GenBank/DDBJ whole genome shotgun (WGS) entry which is preliminary data.</text>
</comment>
<proteinExistence type="predicted"/>
<sequence length="66" mass="7180">MFRQRTVIFPLFHQLIPPKAGGCDCTIFGVVSCGFEETLLFIFPVGKGGEITAPLEPLPIEDPDSS</sequence>
<dbReference type="AlphaFoldDB" id="T2JAW7"/>
<evidence type="ECO:0000313" key="1">
    <source>
        <dbReference type="EMBL" id="CCQ61642.1"/>
    </source>
</evidence>